<dbReference type="SMART" id="SM01103">
    <property type="entry name" value="CRS1_YhbY"/>
    <property type="match status" value="1"/>
</dbReference>
<dbReference type="PANTHER" id="PTHR40065:SF3">
    <property type="entry name" value="RNA-BINDING PROTEIN YHBY"/>
    <property type="match status" value="1"/>
</dbReference>
<dbReference type="InterPro" id="IPR051925">
    <property type="entry name" value="RNA-binding_domain"/>
</dbReference>
<dbReference type="HOGENOM" id="CLU_095994_1_2_9"/>
<protein>
    <recommendedName>
        <fullName evidence="3">CRM domain-containing protein</fullName>
    </recommendedName>
</protein>
<dbReference type="Pfam" id="PF01985">
    <property type="entry name" value="CRS1_YhbY"/>
    <property type="match status" value="1"/>
</dbReference>
<keyword evidence="5" id="KW-1185">Reference proteome</keyword>
<dbReference type="PANTHER" id="PTHR40065">
    <property type="entry name" value="RNA-BINDING PROTEIN YHBY"/>
    <property type="match status" value="1"/>
</dbReference>
<evidence type="ECO:0000259" key="3">
    <source>
        <dbReference type="PROSITE" id="PS51295"/>
    </source>
</evidence>
<dbReference type="STRING" id="663278.Ethha_0324"/>
<evidence type="ECO:0000256" key="2">
    <source>
        <dbReference type="PROSITE-ProRule" id="PRU00626"/>
    </source>
</evidence>
<dbReference type="RefSeq" id="WP_013484291.1">
    <property type="nucleotide sequence ID" value="NC_014828.1"/>
</dbReference>
<organism evidence="4 5">
    <name type="scientific">Ethanoligenens harbinense (strain DSM 18485 / JCM 12961 / CGMCC 1.5033 / YUAN-3)</name>
    <dbReference type="NCBI Taxonomy" id="663278"/>
    <lineage>
        <taxon>Bacteria</taxon>
        <taxon>Bacillati</taxon>
        <taxon>Bacillota</taxon>
        <taxon>Clostridia</taxon>
        <taxon>Eubacteriales</taxon>
        <taxon>Oscillospiraceae</taxon>
        <taxon>Ethanoligenens</taxon>
    </lineage>
</organism>
<dbReference type="Gene3D" id="3.30.110.60">
    <property type="entry name" value="YhbY-like"/>
    <property type="match status" value="1"/>
</dbReference>
<evidence type="ECO:0000313" key="5">
    <source>
        <dbReference type="Proteomes" id="UP000001551"/>
    </source>
</evidence>
<dbReference type="SUPFAM" id="SSF75471">
    <property type="entry name" value="YhbY-like"/>
    <property type="match status" value="1"/>
</dbReference>
<dbReference type="AlphaFoldDB" id="E6U7X8"/>
<evidence type="ECO:0000313" key="4">
    <source>
        <dbReference type="EMBL" id="ADU25910.1"/>
    </source>
</evidence>
<dbReference type="eggNOG" id="COG1534">
    <property type="taxonomic scope" value="Bacteria"/>
</dbReference>
<keyword evidence="1 2" id="KW-0694">RNA-binding</keyword>
<dbReference type="PROSITE" id="PS51295">
    <property type="entry name" value="CRM"/>
    <property type="match status" value="1"/>
</dbReference>
<dbReference type="Proteomes" id="UP000001551">
    <property type="component" value="Chromosome"/>
</dbReference>
<reference evidence="4 5" key="1">
    <citation type="submission" date="2010-12" db="EMBL/GenBank/DDBJ databases">
        <title>Complete sequence of Ethanoligenens harbinense YUAN-3.</title>
        <authorList>
            <person name="Lucas S."/>
            <person name="Copeland A."/>
            <person name="Lapidus A."/>
            <person name="Cheng J.-F."/>
            <person name="Bruce D."/>
            <person name="Goodwin L."/>
            <person name="Pitluck S."/>
            <person name="Chertkov O."/>
            <person name="Misra M."/>
            <person name="Detter J.C."/>
            <person name="Han C."/>
            <person name="Tapia R."/>
            <person name="Land M."/>
            <person name="Hauser L."/>
            <person name="Jeffries C."/>
            <person name="Kyrpides N."/>
            <person name="Ivanova N."/>
            <person name="Mikhailova N."/>
            <person name="Wang A."/>
            <person name="Mouttaki H."/>
            <person name="He Z."/>
            <person name="Zhou J."/>
            <person name="Hemme C.L."/>
            <person name="Woyke T."/>
        </authorList>
    </citation>
    <scope>NUCLEOTIDE SEQUENCE [LARGE SCALE GENOMIC DNA]</scope>
    <source>
        <strain evidence="5">DSM 18485 / JCM 12961 / CGMCC 1.5033 / YUAN-3</strain>
    </source>
</reference>
<dbReference type="InterPro" id="IPR035920">
    <property type="entry name" value="YhbY-like_sf"/>
</dbReference>
<dbReference type="EMBL" id="CP002400">
    <property type="protein sequence ID" value="ADU25910.1"/>
    <property type="molecule type" value="Genomic_DNA"/>
</dbReference>
<dbReference type="GO" id="GO:0003723">
    <property type="term" value="F:RNA binding"/>
    <property type="evidence" value="ECO:0007669"/>
    <property type="project" value="UniProtKB-UniRule"/>
</dbReference>
<accession>E6U7X8</accession>
<evidence type="ECO:0000256" key="1">
    <source>
        <dbReference type="ARBA" id="ARBA00022884"/>
    </source>
</evidence>
<name>E6U7X8_ETHHY</name>
<feature type="domain" description="CRM" evidence="3">
    <location>
        <begin position="1"/>
        <end position="95"/>
    </location>
</feature>
<dbReference type="KEGG" id="eha:Ethha_0324"/>
<dbReference type="InterPro" id="IPR001890">
    <property type="entry name" value="RNA-binding_CRM"/>
</dbReference>
<proteinExistence type="predicted"/>
<gene>
    <name evidence="4" type="ordered locus">Ethha_0324</name>
</gene>
<sequence length="95" mass="10324">MLTSKQRAALRGMANTIDTLFQVGKQGVTETLQKQAEDALLARELIKLRVLETAPVTAKEAATLLAQALGAEVVQVIGTRFVLYRANPEHPVLQV</sequence>